<dbReference type="SUPFAM" id="SSF52540">
    <property type="entry name" value="P-loop containing nucleoside triphosphate hydrolases"/>
    <property type="match status" value="1"/>
</dbReference>
<evidence type="ECO:0000256" key="2">
    <source>
        <dbReference type="ARBA" id="ARBA00022737"/>
    </source>
</evidence>
<organism evidence="8 9">
    <name type="scientific">Nocardia cyriacigeorgica</name>
    <dbReference type="NCBI Taxonomy" id="135487"/>
    <lineage>
        <taxon>Bacteria</taxon>
        <taxon>Bacillati</taxon>
        <taxon>Actinomycetota</taxon>
        <taxon>Actinomycetes</taxon>
        <taxon>Mycobacteriales</taxon>
        <taxon>Nocardiaceae</taxon>
        <taxon>Nocardia</taxon>
    </lineage>
</organism>
<dbReference type="SMART" id="SM00862">
    <property type="entry name" value="Trans_reg_C"/>
    <property type="match status" value="1"/>
</dbReference>
<keyword evidence="2" id="KW-0677">Repeat</keyword>
<dbReference type="PANTHER" id="PTHR35807">
    <property type="entry name" value="TRANSCRIPTIONAL REGULATOR REDD-RELATED"/>
    <property type="match status" value="1"/>
</dbReference>
<dbReference type="Gene3D" id="1.10.8.430">
    <property type="entry name" value="Helical domain of apoptotic protease-activating factors"/>
    <property type="match status" value="1"/>
</dbReference>
<dbReference type="Gene3D" id="3.40.50.300">
    <property type="entry name" value="P-loop containing nucleotide triphosphate hydrolases"/>
    <property type="match status" value="1"/>
</dbReference>
<keyword evidence="3" id="KW-0805">Transcription regulation</keyword>
<dbReference type="EMBL" id="LR215973">
    <property type="protein sequence ID" value="VFA99059.1"/>
    <property type="molecule type" value="Genomic_DNA"/>
</dbReference>
<dbReference type="Gene3D" id="1.10.10.10">
    <property type="entry name" value="Winged helix-like DNA-binding domain superfamily/Winged helix DNA-binding domain"/>
    <property type="match status" value="1"/>
</dbReference>
<accession>A0A4U8W2I6</accession>
<dbReference type="PANTHER" id="PTHR35807:SF1">
    <property type="entry name" value="TRANSCRIPTIONAL REGULATOR REDD"/>
    <property type="match status" value="1"/>
</dbReference>
<dbReference type="InterPro" id="IPR051677">
    <property type="entry name" value="AfsR-DnrI-RedD_regulator"/>
</dbReference>
<dbReference type="InterPro" id="IPR027417">
    <property type="entry name" value="P-loop_NTPase"/>
</dbReference>
<evidence type="ECO:0000259" key="7">
    <source>
        <dbReference type="PROSITE" id="PS51755"/>
    </source>
</evidence>
<dbReference type="RefSeq" id="WP_130917425.1">
    <property type="nucleotide sequence ID" value="NZ_JARWOB010000024.1"/>
</dbReference>
<dbReference type="SUPFAM" id="SSF46894">
    <property type="entry name" value="C-terminal effector domain of the bipartite response regulators"/>
    <property type="match status" value="1"/>
</dbReference>
<dbReference type="PROSITE" id="PS51755">
    <property type="entry name" value="OMPR_PHOB"/>
    <property type="match status" value="1"/>
</dbReference>
<dbReference type="Pfam" id="PF03704">
    <property type="entry name" value="BTAD"/>
    <property type="match status" value="1"/>
</dbReference>
<dbReference type="InterPro" id="IPR002182">
    <property type="entry name" value="NB-ARC"/>
</dbReference>
<dbReference type="SMART" id="SM01043">
    <property type="entry name" value="BTAD"/>
    <property type="match status" value="1"/>
</dbReference>
<dbReference type="CDD" id="cd15831">
    <property type="entry name" value="BTAD"/>
    <property type="match status" value="1"/>
</dbReference>
<dbReference type="Gene3D" id="1.25.40.10">
    <property type="entry name" value="Tetratricopeptide repeat domain"/>
    <property type="match status" value="1"/>
</dbReference>
<keyword evidence="5" id="KW-0804">Transcription</keyword>
<feature type="domain" description="OmpR/PhoB-type" evidence="7">
    <location>
        <begin position="1"/>
        <end position="97"/>
    </location>
</feature>
<sequence>MLFSILGPVDLRVEDKPIDLGPAKQRAILSALLIDRDRPVPLEVLVDRVWGDTPPADVRNLVYTYIARLRRKLASVCSDEAGDPALKRVVGGYCLQTPPETVDLYVFRHLLERSRQPGGTDAERSALLTQANSMWRGIPLSGIGGRWASAMRHSLQQLRHEALVEWADVEVRLGRPRMVIDPLRQAYVESPLSESIATQLMLALHNDGRSSEALQLFDNVRRHLSTEIGADPGPALREAHNTILQGHATQPALAPVPAVPVDPVDIAPESGPPDMLPIDLPDFTGRDDHVRLVRDTLTPGTGPLIPSVVVLYGPAGFGKTTIAVHAAYQLRSHYPSGRLYVDLEGNGGSPADPHDVLERLLRALGVPKDEIPARFTERAEMYRGRLARSRTLVVLDNAVDEPQVAPLLPGTGHCGVIVTCRVRPVVPQGVPVIRVDAMPAGESMALLRRLAGERVDREPEAARELLELCGGSPLLLRVVGNRLMIRPNWSLGRLLTRLRDDDRLLAELADGRHDVRARIAESYLAIGPATQRFFVELAARPATRWSARAAARALDLSEAEAEEHLEQLLDVHLVDAAPGGEPGADLYLLPKLHRLFARSVSAHVRTLPVANLGVVGF</sequence>
<dbReference type="InterPro" id="IPR036388">
    <property type="entry name" value="WH-like_DNA-bd_sf"/>
</dbReference>
<dbReference type="GO" id="GO:0043531">
    <property type="term" value="F:ADP binding"/>
    <property type="evidence" value="ECO:0007669"/>
    <property type="project" value="InterPro"/>
</dbReference>
<evidence type="ECO:0000256" key="6">
    <source>
        <dbReference type="PROSITE-ProRule" id="PRU01091"/>
    </source>
</evidence>
<reference evidence="8 9" key="1">
    <citation type="submission" date="2019-02" db="EMBL/GenBank/DDBJ databases">
        <authorList>
            <consortium name="Pathogen Informatics"/>
        </authorList>
    </citation>
    <scope>NUCLEOTIDE SEQUENCE [LARGE SCALE GENOMIC DNA]</scope>
    <source>
        <strain evidence="8 9">3012STDY6756504</strain>
    </source>
</reference>
<evidence type="ECO:0000256" key="5">
    <source>
        <dbReference type="ARBA" id="ARBA00023163"/>
    </source>
</evidence>
<dbReference type="InterPro" id="IPR042197">
    <property type="entry name" value="Apaf_helical"/>
</dbReference>
<dbReference type="GO" id="GO:0003677">
    <property type="term" value="F:DNA binding"/>
    <property type="evidence" value="ECO:0007669"/>
    <property type="project" value="UniProtKB-UniRule"/>
</dbReference>
<dbReference type="AlphaFoldDB" id="A0A4U8W2I6"/>
<dbReference type="PRINTS" id="PR00364">
    <property type="entry name" value="DISEASERSIST"/>
</dbReference>
<evidence type="ECO:0000313" key="8">
    <source>
        <dbReference type="EMBL" id="VFA99059.1"/>
    </source>
</evidence>
<dbReference type="Pfam" id="PF00486">
    <property type="entry name" value="Trans_reg_C"/>
    <property type="match status" value="1"/>
</dbReference>
<gene>
    <name evidence="8" type="primary">afsR_1</name>
    <name evidence="8" type="ORF">NCTC10797_02838</name>
</gene>
<comment type="similarity">
    <text evidence="1">Belongs to the AfsR/DnrI/RedD regulatory family.</text>
</comment>
<dbReference type="InterPro" id="IPR001867">
    <property type="entry name" value="OmpR/PhoB-type_DNA-bd"/>
</dbReference>
<evidence type="ECO:0000256" key="1">
    <source>
        <dbReference type="ARBA" id="ARBA00005820"/>
    </source>
</evidence>
<feature type="DNA-binding region" description="OmpR/PhoB-type" evidence="6">
    <location>
        <begin position="1"/>
        <end position="97"/>
    </location>
</feature>
<dbReference type="SUPFAM" id="SSF48452">
    <property type="entry name" value="TPR-like"/>
    <property type="match status" value="1"/>
</dbReference>
<evidence type="ECO:0000256" key="4">
    <source>
        <dbReference type="ARBA" id="ARBA00023125"/>
    </source>
</evidence>
<protein>
    <submittedName>
        <fullName evidence="8">Regulatory protein AfsR</fullName>
    </submittedName>
</protein>
<dbReference type="Pfam" id="PF00931">
    <property type="entry name" value="NB-ARC"/>
    <property type="match status" value="1"/>
</dbReference>
<dbReference type="Proteomes" id="UP000290439">
    <property type="component" value="Chromosome"/>
</dbReference>
<dbReference type="GO" id="GO:0006355">
    <property type="term" value="P:regulation of DNA-templated transcription"/>
    <property type="evidence" value="ECO:0007669"/>
    <property type="project" value="InterPro"/>
</dbReference>
<evidence type="ECO:0000313" key="9">
    <source>
        <dbReference type="Proteomes" id="UP000290439"/>
    </source>
</evidence>
<dbReference type="InterPro" id="IPR005158">
    <property type="entry name" value="BTAD"/>
</dbReference>
<keyword evidence="4 6" id="KW-0238">DNA-binding</keyword>
<dbReference type="GO" id="GO:0000160">
    <property type="term" value="P:phosphorelay signal transduction system"/>
    <property type="evidence" value="ECO:0007669"/>
    <property type="project" value="InterPro"/>
</dbReference>
<dbReference type="InterPro" id="IPR003593">
    <property type="entry name" value="AAA+_ATPase"/>
</dbReference>
<dbReference type="InterPro" id="IPR011990">
    <property type="entry name" value="TPR-like_helical_dom_sf"/>
</dbReference>
<dbReference type="SMART" id="SM00382">
    <property type="entry name" value="AAA"/>
    <property type="match status" value="1"/>
</dbReference>
<evidence type="ECO:0000256" key="3">
    <source>
        <dbReference type="ARBA" id="ARBA00023015"/>
    </source>
</evidence>
<name>A0A4U8W2I6_9NOCA</name>
<dbReference type="InterPro" id="IPR016032">
    <property type="entry name" value="Sig_transdc_resp-reg_C-effctor"/>
</dbReference>
<proteinExistence type="inferred from homology"/>